<keyword evidence="2" id="KW-0812">Transmembrane</keyword>
<dbReference type="EMBL" id="LNQE01001266">
    <property type="protein sequence ID" value="KUG19671.1"/>
    <property type="molecule type" value="Genomic_DNA"/>
</dbReference>
<feature type="transmembrane region" description="Helical" evidence="2">
    <location>
        <begin position="65"/>
        <end position="83"/>
    </location>
</feature>
<keyword evidence="2" id="KW-1133">Transmembrane helix</keyword>
<protein>
    <submittedName>
        <fullName evidence="3">Uncharacterized protein</fullName>
    </submittedName>
</protein>
<feature type="region of interest" description="Disordered" evidence="1">
    <location>
        <begin position="130"/>
        <end position="159"/>
    </location>
</feature>
<gene>
    <name evidence="3" type="ORF">ASZ90_010611</name>
</gene>
<evidence type="ECO:0000313" key="3">
    <source>
        <dbReference type="EMBL" id="KUG19671.1"/>
    </source>
</evidence>
<name>A0A0W8FFM3_9ZZZZ</name>
<proteinExistence type="predicted"/>
<keyword evidence="2" id="KW-0472">Membrane</keyword>
<reference evidence="3" key="1">
    <citation type="journal article" date="2015" name="Proc. Natl. Acad. Sci. U.S.A.">
        <title>Networks of energetic and metabolic interactions define dynamics in microbial communities.</title>
        <authorList>
            <person name="Embree M."/>
            <person name="Liu J.K."/>
            <person name="Al-Bassam M.M."/>
            <person name="Zengler K."/>
        </authorList>
    </citation>
    <scope>NUCLEOTIDE SEQUENCE</scope>
</reference>
<evidence type="ECO:0000256" key="1">
    <source>
        <dbReference type="SAM" id="MobiDB-lite"/>
    </source>
</evidence>
<dbReference type="AlphaFoldDB" id="A0A0W8FFM3"/>
<accession>A0A0W8FFM3</accession>
<evidence type="ECO:0000256" key="2">
    <source>
        <dbReference type="SAM" id="Phobius"/>
    </source>
</evidence>
<organism evidence="3">
    <name type="scientific">hydrocarbon metagenome</name>
    <dbReference type="NCBI Taxonomy" id="938273"/>
    <lineage>
        <taxon>unclassified sequences</taxon>
        <taxon>metagenomes</taxon>
        <taxon>ecological metagenomes</taxon>
    </lineage>
</organism>
<feature type="transmembrane region" description="Helical" evidence="2">
    <location>
        <begin position="95"/>
        <end position="115"/>
    </location>
</feature>
<sequence>MAAFLIVLPWLLNIWYGHRIKCAIIDRMNEGTFFNDFTRDERREVVDQLLASLPQRKGMSRFSKMVGVIFIIAAAVFYILFIGGTSGLPPESAALLQNMPGVLTGASATMIGFYFGGRAEEVTTDTLEAPGEAIRPADRETTPGKTMKKPAEAEMQSGA</sequence>
<comment type="caution">
    <text evidence="3">The sequence shown here is derived from an EMBL/GenBank/DDBJ whole genome shotgun (WGS) entry which is preliminary data.</text>
</comment>